<feature type="coiled-coil region" evidence="1">
    <location>
        <begin position="1230"/>
        <end position="1332"/>
    </location>
</feature>
<feature type="compositionally biased region" description="Polar residues" evidence="2">
    <location>
        <begin position="346"/>
        <end position="357"/>
    </location>
</feature>
<dbReference type="GO" id="GO:0000796">
    <property type="term" value="C:condensin complex"/>
    <property type="evidence" value="ECO:0007669"/>
    <property type="project" value="TreeGrafter"/>
</dbReference>
<dbReference type="GO" id="GO:0000785">
    <property type="term" value="C:chromatin"/>
    <property type="evidence" value="ECO:0007669"/>
    <property type="project" value="TreeGrafter"/>
</dbReference>
<feature type="compositionally biased region" description="Polar residues" evidence="2">
    <location>
        <begin position="589"/>
        <end position="607"/>
    </location>
</feature>
<dbReference type="SUPFAM" id="SSF52058">
    <property type="entry name" value="L domain-like"/>
    <property type="match status" value="1"/>
</dbReference>
<feature type="coiled-coil region" evidence="1">
    <location>
        <begin position="118"/>
        <end position="187"/>
    </location>
</feature>
<feature type="region of interest" description="Disordered" evidence="2">
    <location>
        <begin position="563"/>
        <end position="629"/>
    </location>
</feature>
<proteinExistence type="predicted"/>
<feature type="compositionally biased region" description="Polar residues" evidence="2">
    <location>
        <begin position="1108"/>
        <end position="1122"/>
    </location>
</feature>
<evidence type="ECO:0000313" key="3">
    <source>
        <dbReference type="WBParaSite" id="MCU_003176-RB"/>
    </source>
</evidence>
<dbReference type="InterPro" id="IPR032675">
    <property type="entry name" value="LRR_dom_sf"/>
</dbReference>
<dbReference type="WBParaSite" id="MCU_003176-RB">
    <property type="protein sequence ID" value="MCU_003176-RB"/>
    <property type="gene ID" value="MCU_003176"/>
</dbReference>
<feature type="compositionally biased region" description="Basic and acidic residues" evidence="2">
    <location>
        <begin position="507"/>
        <end position="517"/>
    </location>
</feature>
<evidence type="ECO:0000256" key="2">
    <source>
        <dbReference type="SAM" id="MobiDB-lite"/>
    </source>
</evidence>
<keyword evidence="1" id="KW-0175">Coiled coil</keyword>
<feature type="coiled-coil region" evidence="1">
    <location>
        <begin position="1357"/>
        <end position="1437"/>
    </location>
</feature>
<feature type="compositionally biased region" description="Basic and acidic residues" evidence="2">
    <location>
        <begin position="336"/>
        <end position="345"/>
    </location>
</feature>
<dbReference type="PANTHER" id="PTHR43941">
    <property type="entry name" value="STRUCTURAL MAINTENANCE OF CHROMOSOMES PROTEIN 2"/>
    <property type="match status" value="1"/>
</dbReference>
<organism evidence="3">
    <name type="scientific">Mesocestoides corti</name>
    <name type="common">Flatworm</name>
    <dbReference type="NCBI Taxonomy" id="53468"/>
    <lineage>
        <taxon>Eukaryota</taxon>
        <taxon>Metazoa</taxon>
        <taxon>Spiralia</taxon>
        <taxon>Lophotrochozoa</taxon>
        <taxon>Platyhelminthes</taxon>
        <taxon>Cestoda</taxon>
        <taxon>Eucestoda</taxon>
        <taxon>Cyclophyllidea</taxon>
        <taxon>Mesocestoididae</taxon>
        <taxon>Mesocestoides</taxon>
    </lineage>
</organism>
<reference evidence="3" key="1">
    <citation type="submission" date="2019-11" db="UniProtKB">
        <authorList>
            <consortium name="WormBaseParasite"/>
        </authorList>
    </citation>
    <scope>IDENTIFICATION</scope>
</reference>
<feature type="region of interest" description="Disordered" evidence="2">
    <location>
        <begin position="264"/>
        <end position="380"/>
    </location>
</feature>
<feature type="coiled-coil region" evidence="1">
    <location>
        <begin position="1149"/>
        <end position="1183"/>
    </location>
</feature>
<protein>
    <submittedName>
        <fullName evidence="3">Centriolin</fullName>
    </submittedName>
</protein>
<evidence type="ECO:0000256" key="1">
    <source>
        <dbReference type="SAM" id="Coils"/>
    </source>
</evidence>
<dbReference type="GO" id="GO:0007076">
    <property type="term" value="P:mitotic chromosome condensation"/>
    <property type="evidence" value="ECO:0007669"/>
    <property type="project" value="TreeGrafter"/>
</dbReference>
<feature type="region of interest" description="Disordered" evidence="2">
    <location>
        <begin position="777"/>
        <end position="796"/>
    </location>
</feature>
<feature type="compositionally biased region" description="Polar residues" evidence="2">
    <location>
        <begin position="299"/>
        <end position="308"/>
    </location>
</feature>
<dbReference type="PROSITE" id="PS51450">
    <property type="entry name" value="LRR"/>
    <property type="match status" value="1"/>
</dbReference>
<dbReference type="GO" id="GO:0003682">
    <property type="term" value="F:chromatin binding"/>
    <property type="evidence" value="ECO:0007669"/>
    <property type="project" value="TreeGrafter"/>
</dbReference>
<sequence length="1612" mass="180876">MIQDIPPWFQHRLLSLKSLQIGHNQINNLHKFTKLRRLPNLTDLVIKGNPAVLLDDTPSGSVCSANSLTEDGPQDSVYKQCCRAFVIFHLRALTMLDGQIVATNERKEADSWFEQAEISRMNNQLESREAEVAELSNCLARLTIEAEDRGAAAEELARQKADQELKLEEMRRELEAKDELLRAKSNELLRACLKHYEIEQELAFYKIDNKLAGFLGKPPDPNVGGGSLSQLNGDVSRPTTDESPYLGKCRYIRVPGASFNFHKDATLPDTTPTHTNYSNTFPRPENNFNGHTDPRQARSSDFTSSLPRPNTLLPSPHSDPPDNKDATDSTTSSGDFSEHSEELKTISKTTPMTSSTPLKPYTSGLENETSSLAKSNCHNSVTMPYFGTSPEPEDFMDASPPSWSHGASVINVGSPCSSANQKSQPRSTVRIQCDSGIETPMTTGNLCGNESSLDDGRIESLPGSPRGEATCPDFMPQCKDSSTQVSICQTPQLNSSRCQTDSPTNDSTHRQWQERTKQRLTKTSAQQSTESIHAMAMFNAHDLKTMKKELARLQEAVRMSAAERNRLASETGSDEAARHKMSQDMEFASTASESISDQSQRGTQAKSRSAKPPTPRRQRPPHVSCSWNDGDQTEDSFVFDFARRPNCKVPTSRNHAFLRGASSAVDIRKPAHRVSTGCLRHRGKSMEVLSVNTPLDLQLLYNLQDELCDLHDRLQYSENANASRLEEAIRHISLLDNELRRRGRRDSPSDRLWQSQLAEGLEEMRRCRDSILDLQRKLTHEKPPLSQDRQGRKDDIEEMRSTINSQERELSKLTKIVTRLTNGGHGAPAVLETSAGGDVTDVARGVPTARLLCNVVEHHNLEDYVQHLQDTIDNLRQHLQQKRAAVKELKTSSTELRTHLKERDNELSRVNSELLASKEELLRANEKMKSLISERSMRGDALDRQKADSRRLESKIADLTNHLGVLRAEVAEVERQKDRRSEELAEISRRVDEKRSQAFSACPTDTDANLHSDSLRSVSPKLELDQLRPKIAEAKARMETLSREIGVRTAELELLNSKKSQEARLAQVQLENTQRELQQKLNELKAVKDELSLARQELERVASERHSTQQTGSLHQTSGTVPGMPTNPTDLAQQLQTLQGDIARRVDELSRLDSQKVAKKDELAQLEKLITEAKDELTLTRTRGQNAEAQLALNRQKCELLKGQLEAFEASVEVKQKLISDLCASSESRVSAMAAEIRRLLTSAEQLANERTTLKAELAQLKQQVQARTSELQGLEEEIKSSRQGLAKTAAANSRQASAGLNAKISRASDKLRALNEKISHQTAESEKLSQEITTKHRLVQEMDSRLSSARTNPSELDELNSRLEEMGNLLREREREIEDLIADKTKLISDHTQLASELTETRAQLDVAQRACRKLKRRTAKELADLERVAEEQCNRASLFAEELAVLRRNYTYLQARIAANEEVSDRERRLQEALSVIKSELRSSSPTANGNDVDLRHFGVLDTARLATSPNDVESVRHQQREEQQQFSALANHEATLNKTIQPSSSSGLASYLTPQSSSDDRLLNLQEQTKRQVPEHRSNVGWDRSVDFRCELQRLKHQTEASMSSDPRR</sequence>
<feature type="region of interest" description="Disordered" evidence="2">
    <location>
        <begin position="494"/>
        <end position="527"/>
    </location>
</feature>
<feature type="compositionally biased region" description="Polar residues" evidence="2">
    <location>
        <begin position="364"/>
        <end position="380"/>
    </location>
</feature>
<feature type="coiled-coil region" evidence="1">
    <location>
        <begin position="858"/>
        <end position="990"/>
    </location>
</feature>
<dbReference type="PANTHER" id="PTHR43941:SF1">
    <property type="entry name" value="STRUCTURAL MAINTENANCE OF CHROMOSOMES PROTEIN 2"/>
    <property type="match status" value="1"/>
</dbReference>
<dbReference type="Gene3D" id="3.80.10.10">
    <property type="entry name" value="Ribonuclease Inhibitor"/>
    <property type="match status" value="1"/>
</dbReference>
<feature type="compositionally biased region" description="Polar residues" evidence="2">
    <location>
        <begin position="494"/>
        <end position="506"/>
    </location>
</feature>
<dbReference type="Gene3D" id="1.10.287.1490">
    <property type="match status" value="2"/>
</dbReference>
<dbReference type="InterPro" id="IPR001611">
    <property type="entry name" value="Leu-rich_rpt"/>
</dbReference>
<feature type="compositionally biased region" description="Polar residues" evidence="2">
    <location>
        <begin position="268"/>
        <end position="290"/>
    </location>
</feature>
<name>A0A5K3EUE1_MESCO</name>
<accession>A0A5K3EUE1</accession>
<feature type="region of interest" description="Disordered" evidence="2">
    <location>
        <begin position="1103"/>
        <end position="1122"/>
    </location>
</feature>
<dbReference type="GO" id="GO:0000793">
    <property type="term" value="C:condensed chromosome"/>
    <property type="evidence" value="ECO:0007669"/>
    <property type="project" value="TreeGrafter"/>
</dbReference>